<dbReference type="InterPro" id="IPR009057">
    <property type="entry name" value="Homeodomain-like_sf"/>
</dbReference>
<dbReference type="Pfam" id="PF02796">
    <property type="entry name" value="HTH_7"/>
    <property type="match status" value="1"/>
</dbReference>
<dbReference type="AlphaFoldDB" id="A0A3M9M5F4"/>
<dbReference type="GO" id="GO:0000150">
    <property type="term" value="F:DNA strand exchange activity"/>
    <property type="evidence" value="ECO:0007669"/>
    <property type="project" value="InterPro"/>
</dbReference>
<dbReference type="EMBL" id="RJJQ01000015">
    <property type="protein sequence ID" value="RNI20736.1"/>
    <property type="molecule type" value="Genomic_DNA"/>
</dbReference>
<dbReference type="SUPFAM" id="SSF46689">
    <property type="entry name" value="Homeodomain-like"/>
    <property type="match status" value="1"/>
</dbReference>
<sequence>MYRSDTKSPPLQRRFMVMIIIMVALSGLNINPEDLASTPVRAPLPRPVADTRGRRRLREADKDEIVHRYTSGEDARTVAEELGFAKSTVLRILRQRGVEVRPWGVRYR</sequence>
<dbReference type="InterPro" id="IPR006120">
    <property type="entry name" value="Resolvase_HTH_dom"/>
</dbReference>
<evidence type="ECO:0000259" key="1">
    <source>
        <dbReference type="Pfam" id="PF02796"/>
    </source>
</evidence>
<reference evidence="2 3" key="1">
    <citation type="submission" date="2018-11" db="EMBL/GenBank/DDBJ databases">
        <title>Draft genome of Simplicispira Flexivirga sp. BO-16.</title>
        <authorList>
            <person name="Im W.T."/>
        </authorList>
    </citation>
    <scope>NUCLEOTIDE SEQUENCE [LARGE SCALE GENOMIC DNA]</scope>
    <source>
        <strain evidence="2 3">BO-16</strain>
    </source>
</reference>
<protein>
    <recommendedName>
        <fullName evidence="1">Resolvase HTH domain-containing protein</fullName>
    </recommendedName>
</protein>
<comment type="caution">
    <text evidence="2">The sequence shown here is derived from an EMBL/GenBank/DDBJ whole genome shotgun (WGS) entry which is preliminary data.</text>
</comment>
<dbReference type="GO" id="GO:0003677">
    <property type="term" value="F:DNA binding"/>
    <property type="evidence" value="ECO:0007669"/>
    <property type="project" value="InterPro"/>
</dbReference>
<organism evidence="2 3">
    <name type="scientific">Flexivirga caeni</name>
    <dbReference type="NCBI Taxonomy" id="2294115"/>
    <lineage>
        <taxon>Bacteria</taxon>
        <taxon>Bacillati</taxon>
        <taxon>Actinomycetota</taxon>
        <taxon>Actinomycetes</taxon>
        <taxon>Micrococcales</taxon>
        <taxon>Dermacoccaceae</taxon>
        <taxon>Flexivirga</taxon>
    </lineage>
</organism>
<evidence type="ECO:0000313" key="2">
    <source>
        <dbReference type="EMBL" id="RNI20736.1"/>
    </source>
</evidence>
<gene>
    <name evidence="2" type="ORF">EFY87_14250</name>
</gene>
<dbReference type="Gene3D" id="1.10.10.60">
    <property type="entry name" value="Homeodomain-like"/>
    <property type="match status" value="1"/>
</dbReference>
<proteinExistence type="predicted"/>
<feature type="domain" description="Resolvase HTH" evidence="1">
    <location>
        <begin position="54"/>
        <end position="95"/>
    </location>
</feature>
<dbReference type="Proteomes" id="UP000271678">
    <property type="component" value="Unassembled WGS sequence"/>
</dbReference>
<name>A0A3M9M5F4_9MICO</name>
<accession>A0A3M9M5F4</accession>
<evidence type="ECO:0000313" key="3">
    <source>
        <dbReference type="Proteomes" id="UP000271678"/>
    </source>
</evidence>
<keyword evidence="3" id="KW-1185">Reference proteome</keyword>